<evidence type="ECO:0000313" key="2">
    <source>
        <dbReference type="EMBL" id="KAJ6445990.1"/>
    </source>
</evidence>
<sequence length="202" mass="21848">MKKANFFIWAPILAGTADAGSCLSTPEIVSVEGYRVFPDPKKFYSAAEAKESARTYNTQPKIRGACNATSQLNILLASLLATVVKAGGCFSSETESEADLQAYLKNKETQTVLGSCVGTDKCEVMKWAPVLQQGSQQKWTIESQPVQIRCWRGQCKPGLEYCYVVVFHADDPLAACGYTKEAAEAEVAAEEAKIHAATPNAI</sequence>
<keyword evidence="1" id="KW-0732">Signal</keyword>
<dbReference type="AlphaFoldDB" id="A0AB34G301"/>
<evidence type="ECO:0008006" key="4">
    <source>
        <dbReference type="Google" id="ProtNLM"/>
    </source>
</evidence>
<evidence type="ECO:0000313" key="3">
    <source>
        <dbReference type="Proteomes" id="UP001163105"/>
    </source>
</evidence>
<keyword evidence="3" id="KW-1185">Reference proteome</keyword>
<evidence type="ECO:0000256" key="1">
    <source>
        <dbReference type="SAM" id="SignalP"/>
    </source>
</evidence>
<name>A0AB34G301_9HYPO</name>
<feature type="chain" id="PRO_5044284239" description="Secreted protein" evidence="1">
    <location>
        <begin position="20"/>
        <end position="202"/>
    </location>
</feature>
<comment type="caution">
    <text evidence="2">The sequence shown here is derived from an EMBL/GenBank/DDBJ whole genome shotgun (WGS) entry which is preliminary data.</text>
</comment>
<reference evidence="2" key="1">
    <citation type="submission" date="2023-01" db="EMBL/GenBank/DDBJ databases">
        <title>The growth and conidiation of Purpureocillium lavendulum are regulated by nitrogen source and histone H3K14 acetylation.</title>
        <authorList>
            <person name="Tang P."/>
            <person name="Han J."/>
            <person name="Zhang C."/>
            <person name="Tang P."/>
            <person name="Qi F."/>
            <person name="Zhang K."/>
            <person name="Liang L."/>
        </authorList>
    </citation>
    <scope>NUCLEOTIDE SEQUENCE</scope>
    <source>
        <strain evidence="2">YMF1.00683</strain>
    </source>
</reference>
<feature type="signal peptide" evidence="1">
    <location>
        <begin position="1"/>
        <end position="19"/>
    </location>
</feature>
<protein>
    <recommendedName>
        <fullName evidence="4">Secreted protein</fullName>
    </recommendedName>
</protein>
<accession>A0AB34G301</accession>
<organism evidence="2 3">
    <name type="scientific">Purpureocillium lavendulum</name>
    <dbReference type="NCBI Taxonomy" id="1247861"/>
    <lineage>
        <taxon>Eukaryota</taxon>
        <taxon>Fungi</taxon>
        <taxon>Dikarya</taxon>
        <taxon>Ascomycota</taxon>
        <taxon>Pezizomycotina</taxon>
        <taxon>Sordariomycetes</taxon>
        <taxon>Hypocreomycetidae</taxon>
        <taxon>Hypocreales</taxon>
        <taxon>Ophiocordycipitaceae</taxon>
        <taxon>Purpureocillium</taxon>
    </lineage>
</organism>
<proteinExistence type="predicted"/>
<gene>
    <name evidence="2" type="ORF">O9K51_00757</name>
</gene>
<dbReference type="EMBL" id="JAQHRD010000001">
    <property type="protein sequence ID" value="KAJ6445990.1"/>
    <property type="molecule type" value="Genomic_DNA"/>
</dbReference>
<dbReference type="Proteomes" id="UP001163105">
    <property type="component" value="Unassembled WGS sequence"/>
</dbReference>